<proteinExistence type="predicted"/>
<accession>A0A6J5PKV4</accession>
<reference evidence="1" key="1">
    <citation type="submission" date="2020-05" db="EMBL/GenBank/DDBJ databases">
        <authorList>
            <person name="Chiriac C."/>
            <person name="Salcher M."/>
            <person name="Ghai R."/>
            <person name="Kavagutti S V."/>
        </authorList>
    </citation>
    <scope>NUCLEOTIDE SEQUENCE</scope>
</reference>
<name>A0A6J5PKV4_9CAUD</name>
<sequence>MDNDEFVLGLRGLSGALGDLLAEAEENNYMYHDNKVFKLLSKAYLAVELATLIKVRGDKENDCEEEL</sequence>
<organism evidence="1">
    <name type="scientific">uncultured Caudovirales phage</name>
    <dbReference type="NCBI Taxonomy" id="2100421"/>
    <lineage>
        <taxon>Viruses</taxon>
        <taxon>Duplodnaviria</taxon>
        <taxon>Heunggongvirae</taxon>
        <taxon>Uroviricota</taxon>
        <taxon>Caudoviricetes</taxon>
        <taxon>Peduoviridae</taxon>
        <taxon>Maltschvirus</taxon>
        <taxon>Maltschvirus maltsch</taxon>
    </lineage>
</organism>
<gene>
    <name evidence="1" type="ORF">UFOVP901_6</name>
</gene>
<dbReference type="EMBL" id="LR796852">
    <property type="protein sequence ID" value="CAB4169818.1"/>
    <property type="molecule type" value="Genomic_DNA"/>
</dbReference>
<evidence type="ECO:0000313" key="1">
    <source>
        <dbReference type="EMBL" id="CAB4169818.1"/>
    </source>
</evidence>
<protein>
    <submittedName>
        <fullName evidence="1">Uncharacterized protein</fullName>
    </submittedName>
</protein>